<proteinExistence type="predicted"/>
<name>A0ABQ8AIR6_BRANA</name>
<gene>
    <name evidence="2" type="ORF">HID58_054828</name>
</gene>
<evidence type="ECO:0000256" key="1">
    <source>
        <dbReference type="SAM" id="MobiDB-lite"/>
    </source>
</evidence>
<feature type="region of interest" description="Disordered" evidence="1">
    <location>
        <begin position="44"/>
        <end position="65"/>
    </location>
</feature>
<accession>A0ABQ8AIR6</accession>
<feature type="compositionally biased region" description="Basic residues" evidence="1">
    <location>
        <begin position="45"/>
        <end position="65"/>
    </location>
</feature>
<evidence type="ECO:0000313" key="2">
    <source>
        <dbReference type="EMBL" id="KAH0892399.1"/>
    </source>
</evidence>
<protein>
    <submittedName>
        <fullName evidence="2">Uncharacterized protein</fullName>
    </submittedName>
</protein>
<dbReference type="EMBL" id="JAGKQM010000013">
    <property type="protein sequence ID" value="KAH0892399.1"/>
    <property type="molecule type" value="Genomic_DNA"/>
</dbReference>
<evidence type="ECO:0000313" key="3">
    <source>
        <dbReference type="Proteomes" id="UP000824890"/>
    </source>
</evidence>
<dbReference type="Proteomes" id="UP000824890">
    <property type="component" value="Unassembled WGS sequence"/>
</dbReference>
<sequence>MLLLKGFDSVSHTLSLLSNNLYSTLQRVRELASHPHFLRYPTPISKKKNNNKRKKTKRVKGRGNTKTKRAKIMNMATNIGDLVRDLSINNTKRFIFKEHCKEDRSKDDFLSAPPLDLIHLQYWILDFETIICISKRTPLKF</sequence>
<keyword evidence="3" id="KW-1185">Reference proteome</keyword>
<organism evidence="2 3">
    <name type="scientific">Brassica napus</name>
    <name type="common">Rape</name>
    <dbReference type="NCBI Taxonomy" id="3708"/>
    <lineage>
        <taxon>Eukaryota</taxon>
        <taxon>Viridiplantae</taxon>
        <taxon>Streptophyta</taxon>
        <taxon>Embryophyta</taxon>
        <taxon>Tracheophyta</taxon>
        <taxon>Spermatophyta</taxon>
        <taxon>Magnoliopsida</taxon>
        <taxon>eudicotyledons</taxon>
        <taxon>Gunneridae</taxon>
        <taxon>Pentapetalae</taxon>
        <taxon>rosids</taxon>
        <taxon>malvids</taxon>
        <taxon>Brassicales</taxon>
        <taxon>Brassicaceae</taxon>
        <taxon>Brassiceae</taxon>
        <taxon>Brassica</taxon>
    </lineage>
</organism>
<reference evidence="2 3" key="1">
    <citation type="submission" date="2021-05" db="EMBL/GenBank/DDBJ databases">
        <title>Genome Assembly of Synthetic Allotetraploid Brassica napus Reveals Homoeologous Exchanges between Subgenomes.</title>
        <authorList>
            <person name="Davis J.T."/>
        </authorList>
    </citation>
    <scope>NUCLEOTIDE SEQUENCE [LARGE SCALE GENOMIC DNA]</scope>
    <source>
        <strain evidence="3">cv. Da-Ae</strain>
        <tissue evidence="2">Seedling</tissue>
    </source>
</reference>
<comment type="caution">
    <text evidence="2">The sequence shown here is derived from an EMBL/GenBank/DDBJ whole genome shotgun (WGS) entry which is preliminary data.</text>
</comment>